<protein>
    <submittedName>
        <fullName evidence="1">Uncharacterized protein</fullName>
    </submittedName>
</protein>
<evidence type="ECO:0000313" key="1">
    <source>
        <dbReference type="EMBL" id="CAK7921499.1"/>
    </source>
</evidence>
<reference evidence="1 2" key="1">
    <citation type="submission" date="2024-01" db="EMBL/GenBank/DDBJ databases">
        <authorList>
            <consortium name="Genoscope - CEA"/>
            <person name="William W."/>
        </authorList>
    </citation>
    <scope>NUCLEOTIDE SEQUENCE [LARGE SCALE GENOMIC DNA]</scope>
    <source>
        <strain evidence="1 2">29B2s-10</strain>
    </source>
</reference>
<name>A0ABP0EKV9_9ASCO</name>
<sequence>MSTYRTISLTDIPSLTNNNTINSGNGTTLGSPDLKFTLKGLELDRSVSNRTPKGFDYSFFNHPIDEFLPSDGSVISQEDQEDQKNAILEDVMVYGDDGNEILDFDYNHYESKSKKLHRAFEVPEKEPLTVAEMQKRAPQLFQEQISLDDYFSVETSFALNLAQCYNSICPEDRFSPSVLMKPLTLTQFIRHPVHYTTLQEEIVIKFNELNDACKRLNENINEQYMETKSHLKWEIFSNSTSNKNFENGRAMFEALLKFKSTFQACIHENDMWCDIDECINELTDLICDWNETGDLTTGNNNETASKQDRETYVNMVSKLKIVETSLQPNSEYINKNCSNFIDFIEEVKIGYEEFLHHFKSTSKDGIFSYEICSYDDHVKDTQRRKSRS</sequence>
<keyword evidence="2" id="KW-1185">Reference proteome</keyword>
<dbReference type="Proteomes" id="UP001497600">
    <property type="component" value="Chromosome H"/>
</dbReference>
<accession>A0ABP0EKV9</accession>
<gene>
    <name evidence="1" type="ORF">CAAN4_H14994</name>
</gene>
<organism evidence="1 2">
    <name type="scientific">[Candida] anglica</name>
    <dbReference type="NCBI Taxonomy" id="148631"/>
    <lineage>
        <taxon>Eukaryota</taxon>
        <taxon>Fungi</taxon>
        <taxon>Dikarya</taxon>
        <taxon>Ascomycota</taxon>
        <taxon>Saccharomycotina</taxon>
        <taxon>Pichiomycetes</taxon>
        <taxon>Debaryomycetaceae</taxon>
        <taxon>Kurtzmaniella</taxon>
    </lineage>
</organism>
<dbReference type="EMBL" id="OZ004260">
    <property type="protein sequence ID" value="CAK7921499.1"/>
    <property type="molecule type" value="Genomic_DNA"/>
</dbReference>
<evidence type="ECO:0000313" key="2">
    <source>
        <dbReference type="Proteomes" id="UP001497600"/>
    </source>
</evidence>
<proteinExistence type="predicted"/>